<feature type="transmembrane region" description="Helical" evidence="1">
    <location>
        <begin position="56"/>
        <end position="77"/>
    </location>
</feature>
<name>A0A964W0E8_9CLOT</name>
<gene>
    <name evidence="2" type="ORF">GKZ28_01580</name>
</gene>
<evidence type="ECO:0000313" key="2">
    <source>
        <dbReference type="EMBL" id="MVX62391.1"/>
    </source>
</evidence>
<organism evidence="2 3">
    <name type="scientific">Clostridium chromiireducens</name>
    <dbReference type="NCBI Taxonomy" id="225345"/>
    <lineage>
        <taxon>Bacteria</taxon>
        <taxon>Bacillati</taxon>
        <taxon>Bacillota</taxon>
        <taxon>Clostridia</taxon>
        <taxon>Eubacteriales</taxon>
        <taxon>Clostridiaceae</taxon>
        <taxon>Clostridium</taxon>
    </lineage>
</organism>
<keyword evidence="1" id="KW-0812">Transmembrane</keyword>
<accession>A0A964W0E8</accession>
<keyword evidence="1" id="KW-0472">Membrane</keyword>
<dbReference type="Proteomes" id="UP000656077">
    <property type="component" value="Unassembled WGS sequence"/>
</dbReference>
<protein>
    <submittedName>
        <fullName evidence="2">Uncharacterized protein</fullName>
    </submittedName>
</protein>
<dbReference type="AlphaFoldDB" id="A0A964W0E8"/>
<keyword evidence="1" id="KW-1133">Transmembrane helix</keyword>
<sequence length="81" mass="9477">MIDCFSINKYQSVDENIPYIAMRLYKLIERPISVDKLFEKYSKINRIDLSLNLERLLFLAMTFLFSVGLTGLSDNLVRRIG</sequence>
<evidence type="ECO:0000313" key="3">
    <source>
        <dbReference type="Proteomes" id="UP000656077"/>
    </source>
</evidence>
<comment type="caution">
    <text evidence="2">The sequence shown here is derived from an EMBL/GenBank/DDBJ whole genome shotgun (WGS) entry which is preliminary data.</text>
</comment>
<reference evidence="2" key="1">
    <citation type="submission" date="2019-12" db="EMBL/GenBank/DDBJ databases">
        <title>Microbes associate with the intestines of laboratory mice.</title>
        <authorList>
            <person name="Navarre W."/>
            <person name="Wong E."/>
        </authorList>
    </citation>
    <scope>NUCLEOTIDE SEQUENCE</scope>
    <source>
        <strain evidence="2">NM79_F5</strain>
    </source>
</reference>
<proteinExistence type="predicted"/>
<dbReference type="EMBL" id="WSRQ01000002">
    <property type="protein sequence ID" value="MVX62391.1"/>
    <property type="molecule type" value="Genomic_DNA"/>
</dbReference>
<dbReference type="RefSeq" id="WP_160357815.1">
    <property type="nucleotide sequence ID" value="NZ_WSRQ01000002.1"/>
</dbReference>
<evidence type="ECO:0000256" key="1">
    <source>
        <dbReference type="SAM" id="Phobius"/>
    </source>
</evidence>